<gene>
    <name evidence="1" type="ORF">CSB93_4494</name>
</gene>
<dbReference type="Proteomes" id="UP000238390">
    <property type="component" value="Chromosome"/>
</dbReference>
<dbReference type="AlphaFoldDB" id="A0A2R3IY79"/>
<reference evidence="1 2" key="1">
    <citation type="submission" date="2018-02" db="EMBL/GenBank/DDBJ databases">
        <title>FDA/CDC Antimicrobial Resistant Isolate Bank Genome Sequencing.</title>
        <authorList>
            <person name="Benahmed F.H."/>
            <person name="Lutgring J.D."/>
            <person name="Yoo B."/>
            <person name="Machado M."/>
            <person name="Brown A."/>
            <person name="McAllister G."/>
            <person name="Perry A."/>
            <person name="Halpin A.L."/>
            <person name="Vavikolanu K."/>
            <person name="Ott S."/>
            <person name="Zhao X."/>
            <person name="Tallon L.J."/>
            <person name="Sadzewicz L."/>
            <person name="Aluvathingal J."/>
            <person name="Nadendla S."/>
            <person name="Voskania-kordi A."/>
            <person name="Simonyan V."/>
            <person name="Patel J."/>
            <person name="Shawar R.M."/>
        </authorList>
    </citation>
    <scope>NUCLEOTIDE SEQUENCE [LARGE SCALE GENOMIC DNA]</scope>
    <source>
        <strain evidence="1 2">AR_0356</strain>
    </source>
</reference>
<sequence length="48" mass="5805">MLGRENRGEGRHVKLQAVFRREKFSQSPLEVFILFLREYGLFVHNRSR</sequence>
<keyword evidence="2" id="KW-1185">Reference proteome</keyword>
<evidence type="ECO:0000313" key="1">
    <source>
        <dbReference type="EMBL" id="AVK06833.1"/>
    </source>
</evidence>
<protein>
    <submittedName>
        <fullName evidence="1">Uncharacterized protein</fullName>
    </submittedName>
</protein>
<accession>A0A2R3IY79</accession>
<proteinExistence type="predicted"/>
<organism evidence="1 2">
    <name type="scientific">Pseudomonas paraeruginosa</name>
    <dbReference type="NCBI Taxonomy" id="2994495"/>
    <lineage>
        <taxon>Bacteria</taxon>
        <taxon>Pseudomonadati</taxon>
        <taxon>Pseudomonadota</taxon>
        <taxon>Gammaproteobacteria</taxon>
        <taxon>Pseudomonadales</taxon>
        <taxon>Pseudomonadaceae</taxon>
        <taxon>Pseudomonas</taxon>
    </lineage>
</organism>
<evidence type="ECO:0000313" key="2">
    <source>
        <dbReference type="Proteomes" id="UP000238390"/>
    </source>
</evidence>
<dbReference type="EMBL" id="CP027169">
    <property type="protein sequence ID" value="AVK06833.1"/>
    <property type="molecule type" value="Genomic_DNA"/>
</dbReference>
<name>A0A2R3IY79_9PSED</name>